<gene>
    <name evidence="4" type="ORF">RWD45_01455</name>
</gene>
<dbReference type="InterPro" id="IPR003439">
    <property type="entry name" value="ABC_transporter-like_ATP-bd"/>
</dbReference>
<accession>A0ABU5CMG7</accession>
<dbReference type="Gene3D" id="3.40.50.300">
    <property type="entry name" value="P-loop containing nucleotide triphosphate hydrolases"/>
    <property type="match status" value="1"/>
</dbReference>
<evidence type="ECO:0000259" key="3">
    <source>
        <dbReference type="PROSITE" id="PS50893"/>
    </source>
</evidence>
<dbReference type="PANTHER" id="PTHR43158">
    <property type="entry name" value="SKFA PEPTIDE EXPORT ATP-BINDING PROTEIN SKFE"/>
    <property type="match status" value="1"/>
</dbReference>
<dbReference type="SUPFAM" id="SSF52540">
    <property type="entry name" value="P-loop containing nucleoside triphosphate hydrolases"/>
    <property type="match status" value="1"/>
</dbReference>
<dbReference type="InterPro" id="IPR027417">
    <property type="entry name" value="P-loop_NTPase"/>
</dbReference>
<dbReference type="RefSeq" id="WP_320378342.1">
    <property type="nucleotide sequence ID" value="NZ_JAWDIQ010000001.1"/>
</dbReference>
<proteinExistence type="predicted"/>
<evidence type="ECO:0000256" key="1">
    <source>
        <dbReference type="ARBA" id="ARBA00022741"/>
    </source>
</evidence>
<evidence type="ECO:0000313" key="5">
    <source>
        <dbReference type="Proteomes" id="UP001275315"/>
    </source>
</evidence>
<comment type="caution">
    <text evidence="4">The sequence shown here is derived from an EMBL/GenBank/DDBJ whole genome shotgun (WGS) entry which is preliminary data.</text>
</comment>
<protein>
    <submittedName>
        <fullName evidence="4">ABC transporter ATP-binding protein</fullName>
    </submittedName>
</protein>
<keyword evidence="1" id="KW-0547">Nucleotide-binding</keyword>
<dbReference type="Pfam" id="PF00005">
    <property type="entry name" value="ABC_tran"/>
    <property type="match status" value="1"/>
</dbReference>
<sequence length="287" mass="32651">MKIEVKNVSKTYGKKNALDHISFTLEGPKIYGLLGRNGAGKTTFMEILSGHVLATKGDILIDGEKPFDNQKITESICLIKEGDNFKKDLKVKHVLRIYEYFYPKWDNELAHQLIQEFNLKLNAKVKALSKGMESALGIIVGLASRAPITIFDEPYIGLDAASRKKFYEILLEEYEKEKRIVIFSTHLIDEVSLLFEEVLIMQDGNLALHEEADMLRNRTCSVTGKIEEVEKFISEREVIVKKQLAGMMTAYIFENEDKVNKAGLKAESIPIQELMIYLTERKKGASR</sequence>
<dbReference type="InterPro" id="IPR003593">
    <property type="entry name" value="AAA+_ATPase"/>
</dbReference>
<name>A0ABU5CMG7_9BACI</name>
<keyword evidence="2 4" id="KW-0067">ATP-binding</keyword>
<dbReference type="Proteomes" id="UP001275315">
    <property type="component" value="Unassembled WGS sequence"/>
</dbReference>
<organism evidence="4 5">
    <name type="scientific">Paracerasibacillus soli</name>
    <dbReference type="NCBI Taxonomy" id="480284"/>
    <lineage>
        <taxon>Bacteria</taxon>
        <taxon>Bacillati</taxon>
        <taxon>Bacillota</taxon>
        <taxon>Bacilli</taxon>
        <taxon>Bacillales</taxon>
        <taxon>Bacillaceae</taxon>
        <taxon>Paracerasibacillus</taxon>
    </lineage>
</organism>
<dbReference type="PANTHER" id="PTHR43158:SF5">
    <property type="entry name" value="ABC TRANSPORTER, ATP-BINDING PROTEIN"/>
    <property type="match status" value="1"/>
</dbReference>
<dbReference type="PROSITE" id="PS50893">
    <property type="entry name" value="ABC_TRANSPORTER_2"/>
    <property type="match status" value="1"/>
</dbReference>
<dbReference type="SMART" id="SM00382">
    <property type="entry name" value="AAA"/>
    <property type="match status" value="1"/>
</dbReference>
<dbReference type="GO" id="GO:0005524">
    <property type="term" value="F:ATP binding"/>
    <property type="evidence" value="ECO:0007669"/>
    <property type="project" value="UniProtKB-KW"/>
</dbReference>
<keyword evidence="5" id="KW-1185">Reference proteome</keyword>
<dbReference type="CDD" id="cd03230">
    <property type="entry name" value="ABC_DR_subfamily_A"/>
    <property type="match status" value="1"/>
</dbReference>
<evidence type="ECO:0000256" key="2">
    <source>
        <dbReference type="ARBA" id="ARBA00022840"/>
    </source>
</evidence>
<dbReference type="EMBL" id="JAWDIQ010000001">
    <property type="protein sequence ID" value="MDY0407535.1"/>
    <property type="molecule type" value="Genomic_DNA"/>
</dbReference>
<feature type="domain" description="ABC transporter" evidence="3">
    <location>
        <begin position="3"/>
        <end position="228"/>
    </location>
</feature>
<reference evidence="4 5" key="1">
    <citation type="submission" date="2023-10" db="EMBL/GenBank/DDBJ databases">
        <title>Virgibacillus soli CC-YMP-6 genome.</title>
        <authorList>
            <person name="Miliotis G."/>
            <person name="Sengupta P."/>
            <person name="Hameed A."/>
            <person name="Chuvochina M."/>
            <person name="Mcdonagh F."/>
            <person name="Simpson A.C."/>
            <person name="Singh N.K."/>
            <person name="Rekha P.D."/>
            <person name="Raman K."/>
            <person name="Hugenholtz P."/>
            <person name="Venkateswaran K."/>
        </authorList>
    </citation>
    <scope>NUCLEOTIDE SEQUENCE [LARGE SCALE GENOMIC DNA]</scope>
    <source>
        <strain evidence="4 5">CC-YMP-6</strain>
    </source>
</reference>
<evidence type="ECO:0000313" key="4">
    <source>
        <dbReference type="EMBL" id="MDY0407535.1"/>
    </source>
</evidence>